<gene>
    <name evidence="2" type="ORF">UF78_04365</name>
</gene>
<sequence>MVALKAALIAGLRNIDGVEDRPSPVSGGSAIFFHGREFAHFHDENELDLRLTKKVIQALGLSHPPGSVHHPNRSPSSPWIELRYSNADDIENILKLVRLAVARL</sequence>
<dbReference type="Pfam" id="PF17648">
    <property type="entry name" value="Luciferase"/>
    <property type="match status" value="1"/>
</dbReference>
<organism evidence="2 3">
    <name type="scientific">Stutzerimonas stutzeri</name>
    <name type="common">Pseudomonas stutzeri</name>
    <dbReference type="NCBI Taxonomy" id="316"/>
    <lineage>
        <taxon>Bacteria</taxon>
        <taxon>Pseudomonadati</taxon>
        <taxon>Pseudomonadota</taxon>
        <taxon>Gammaproteobacteria</taxon>
        <taxon>Pseudomonadales</taxon>
        <taxon>Pseudomonadaceae</taxon>
        <taxon>Stutzerimonas</taxon>
    </lineage>
</organism>
<evidence type="ECO:0000313" key="3">
    <source>
        <dbReference type="Proteomes" id="UP000032487"/>
    </source>
</evidence>
<dbReference type="EMBL" id="JYHV01000011">
    <property type="protein sequence ID" value="KJH83303.1"/>
    <property type="molecule type" value="Genomic_DNA"/>
</dbReference>
<evidence type="ECO:0000259" key="1">
    <source>
        <dbReference type="Pfam" id="PF17648"/>
    </source>
</evidence>
<accession>A0A0D9AQN4</accession>
<dbReference type="RefSeq" id="WP_045160813.1">
    <property type="nucleotide sequence ID" value="NZ_JYHV01000011.1"/>
</dbReference>
<evidence type="ECO:0000313" key="2">
    <source>
        <dbReference type="EMBL" id="KJH83303.1"/>
    </source>
</evidence>
<reference evidence="2 3" key="1">
    <citation type="submission" date="2015-02" db="EMBL/GenBank/DDBJ databases">
        <title>Draft genome sequence of Pseudomonas stutzeri NT0128 isolated from wheat (Triticum turgidum) rhizosphere.</title>
        <authorList>
            <person name="Tovi N."/>
            <person name="Frenk S."/>
            <person name="Hadar Y."/>
            <person name="Minz D."/>
        </authorList>
    </citation>
    <scope>NUCLEOTIDE SEQUENCE [LARGE SCALE GENOMIC DNA]</scope>
    <source>
        <strain evidence="2 3">NT0128</strain>
    </source>
</reference>
<dbReference type="Proteomes" id="UP000032487">
    <property type="component" value="Unassembled WGS sequence"/>
</dbReference>
<protein>
    <recommendedName>
        <fullName evidence="1">Luciferase domain-containing protein</fullName>
    </recommendedName>
</protein>
<dbReference type="AlphaFoldDB" id="A0A0D9AQN4"/>
<dbReference type="PATRIC" id="fig|316.101.peg.457"/>
<comment type="caution">
    <text evidence="2">The sequence shown here is derived from an EMBL/GenBank/DDBJ whole genome shotgun (WGS) entry which is preliminary data.</text>
</comment>
<name>A0A0D9AQN4_STUST</name>
<feature type="domain" description="Luciferase" evidence="1">
    <location>
        <begin position="35"/>
        <end position="100"/>
    </location>
</feature>
<dbReference type="InterPro" id="IPR040841">
    <property type="entry name" value="Luciferase_dom"/>
</dbReference>
<proteinExistence type="predicted"/>